<dbReference type="AlphaFoldDB" id="A0A194XSC0"/>
<dbReference type="GeneID" id="28816326"/>
<reference evidence="1 2" key="1">
    <citation type="submission" date="2015-10" db="EMBL/GenBank/DDBJ databases">
        <title>Full genome of DAOMC 229536 Phialocephala scopiformis, a fungal endophyte of spruce producing the potent anti-insectan compound rugulosin.</title>
        <authorList>
            <consortium name="DOE Joint Genome Institute"/>
            <person name="Walker A.K."/>
            <person name="Frasz S.L."/>
            <person name="Seifert K.A."/>
            <person name="Miller J.D."/>
            <person name="Mondo S.J."/>
            <person name="Labutti K."/>
            <person name="Lipzen A."/>
            <person name="Dockter R."/>
            <person name="Kennedy M."/>
            <person name="Grigoriev I.V."/>
            <person name="Spatafora J.W."/>
        </authorList>
    </citation>
    <scope>NUCLEOTIDE SEQUENCE [LARGE SCALE GENOMIC DNA]</scope>
    <source>
        <strain evidence="1 2">CBS 120377</strain>
    </source>
</reference>
<dbReference type="RefSeq" id="XP_018076982.1">
    <property type="nucleotide sequence ID" value="XM_018206600.1"/>
</dbReference>
<dbReference type="Proteomes" id="UP000070700">
    <property type="component" value="Unassembled WGS sequence"/>
</dbReference>
<evidence type="ECO:0000313" key="1">
    <source>
        <dbReference type="EMBL" id="KUJ22627.1"/>
    </source>
</evidence>
<gene>
    <name evidence="1" type="ORF">LY89DRAFT_306529</name>
</gene>
<proteinExistence type="predicted"/>
<name>A0A194XSC0_MOLSC</name>
<accession>A0A194XSC0</accession>
<dbReference type="EMBL" id="KQ947406">
    <property type="protein sequence ID" value="KUJ22627.1"/>
    <property type="molecule type" value="Genomic_DNA"/>
</dbReference>
<evidence type="ECO:0000313" key="2">
    <source>
        <dbReference type="Proteomes" id="UP000070700"/>
    </source>
</evidence>
<organism evidence="1 2">
    <name type="scientific">Mollisia scopiformis</name>
    <name type="common">Conifer needle endophyte fungus</name>
    <name type="synonym">Phialocephala scopiformis</name>
    <dbReference type="NCBI Taxonomy" id="149040"/>
    <lineage>
        <taxon>Eukaryota</taxon>
        <taxon>Fungi</taxon>
        <taxon>Dikarya</taxon>
        <taxon>Ascomycota</taxon>
        <taxon>Pezizomycotina</taxon>
        <taxon>Leotiomycetes</taxon>
        <taxon>Helotiales</taxon>
        <taxon>Mollisiaceae</taxon>
        <taxon>Mollisia</taxon>
    </lineage>
</organism>
<protein>
    <submittedName>
        <fullName evidence="1">Uncharacterized protein</fullName>
    </submittedName>
</protein>
<dbReference type="KEGG" id="psco:LY89DRAFT_306529"/>
<sequence length="132" mass="14833">MLDRPRHFPEARTILTSVSNPFYHIPICWNWLCSDPQKLIAFVFSSSCLTCWTLGPSLRCVEAKPALQIHTIQAATFSQIARYRRPPQTSSSCEQRTFILTGHTPPVTLGMLQVSSSAFPVDKPSVYPHGMK</sequence>
<keyword evidence="2" id="KW-1185">Reference proteome</keyword>
<dbReference type="InParanoid" id="A0A194XSC0"/>